<feature type="domain" description="Hint" evidence="3">
    <location>
        <begin position="376"/>
        <end position="464"/>
    </location>
</feature>
<name>A0A6C0ADG3_9ZZZZ</name>
<dbReference type="AlphaFoldDB" id="A0A6C0ADG3"/>
<dbReference type="SUPFAM" id="SSF51294">
    <property type="entry name" value="Hedgehog/intein (Hint) domain"/>
    <property type="match status" value="1"/>
</dbReference>
<dbReference type="InterPro" id="IPR006141">
    <property type="entry name" value="Intein_N"/>
</dbReference>
<dbReference type="Pfam" id="PF05203">
    <property type="entry name" value="Hom_end_hint"/>
    <property type="match status" value="1"/>
</dbReference>
<organism evidence="4">
    <name type="scientific">viral metagenome</name>
    <dbReference type="NCBI Taxonomy" id="1070528"/>
    <lineage>
        <taxon>unclassified sequences</taxon>
        <taxon>metagenomes</taxon>
        <taxon>organismal metagenomes</taxon>
    </lineage>
</organism>
<dbReference type="CDD" id="cd18809">
    <property type="entry name" value="SF1_C_RecD"/>
    <property type="match status" value="1"/>
</dbReference>
<dbReference type="GO" id="GO:0016539">
    <property type="term" value="P:intein-mediated protein splicing"/>
    <property type="evidence" value="ECO:0007669"/>
    <property type="project" value="InterPro"/>
</dbReference>
<dbReference type="PANTHER" id="PTHR43788:SF6">
    <property type="entry name" value="DNA HELICASE B"/>
    <property type="match status" value="1"/>
</dbReference>
<dbReference type="InterPro" id="IPR036844">
    <property type="entry name" value="Hint_dom_sf"/>
</dbReference>
<dbReference type="PROSITE" id="PS50817">
    <property type="entry name" value="INTEIN_N_TER"/>
    <property type="match status" value="1"/>
</dbReference>
<evidence type="ECO:0000256" key="2">
    <source>
        <dbReference type="ARBA" id="ARBA00022840"/>
    </source>
</evidence>
<dbReference type="EMBL" id="MN740593">
    <property type="protein sequence ID" value="QHS77746.1"/>
    <property type="molecule type" value="Genomic_DNA"/>
</dbReference>
<proteinExistence type="predicted"/>
<dbReference type="InterPro" id="IPR050534">
    <property type="entry name" value="Coronavir_polyprotein_1ab"/>
</dbReference>
<dbReference type="Gene3D" id="2.30.30.940">
    <property type="match status" value="1"/>
</dbReference>
<keyword evidence="1" id="KW-0547">Nucleotide-binding</keyword>
<dbReference type="InterPro" id="IPR027417">
    <property type="entry name" value="P-loop_NTPase"/>
</dbReference>
<keyword evidence="2" id="KW-0067">ATP-binding</keyword>
<dbReference type="PANTHER" id="PTHR43788">
    <property type="entry name" value="DNA2/NAM7 HELICASE FAMILY MEMBER"/>
    <property type="match status" value="1"/>
</dbReference>
<dbReference type="Gene3D" id="2.170.16.10">
    <property type="entry name" value="Hedgehog/Intein (Hint) domain"/>
    <property type="match status" value="1"/>
</dbReference>
<evidence type="ECO:0000256" key="1">
    <source>
        <dbReference type="ARBA" id="ARBA00022741"/>
    </source>
</evidence>
<dbReference type="SMART" id="SM00306">
    <property type="entry name" value="HintN"/>
    <property type="match status" value="1"/>
</dbReference>
<dbReference type="InterPro" id="IPR007868">
    <property type="entry name" value="Hom_end_hint"/>
</dbReference>
<dbReference type="GO" id="GO:0005524">
    <property type="term" value="F:ATP binding"/>
    <property type="evidence" value="ECO:0007669"/>
    <property type="project" value="UniProtKB-KW"/>
</dbReference>
<dbReference type="InterPro" id="IPR003587">
    <property type="entry name" value="Hint_dom_N"/>
</dbReference>
<reference evidence="4" key="1">
    <citation type="journal article" date="2020" name="Nature">
        <title>Giant virus diversity and host interactions through global metagenomics.</title>
        <authorList>
            <person name="Schulz F."/>
            <person name="Roux S."/>
            <person name="Paez-Espino D."/>
            <person name="Jungbluth S."/>
            <person name="Walsh D.A."/>
            <person name="Denef V.J."/>
            <person name="McMahon K.D."/>
            <person name="Konstantinidis K.T."/>
            <person name="Eloe-Fadrosh E.A."/>
            <person name="Kyrpides N.C."/>
            <person name="Woyke T."/>
        </authorList>
    </citation>
    <scope>NUCLEOTIDE SEQUENCE</scope>
    <source>
        <strain evidence="4">GVMAG-S-1021933-23</strain>
    </source>
</reference>
<dbReference type="Gene3D" id="3.40.50.300">
    <property type="entry name" value="P-loop containing nucleotide triphosphate hydrolases"/>
    <property type="match status" value="3"/>
</dbReference>
<accession>A0A6C0ADG3</accession>
<dbReference type="SUPFAM" id="SSF52540">
    <property type="entry name" value="P-loop containing nucleoside triphosphate hydrolases"/>
    <property type="match status" value="3"/>
</dbReference>
<dbReference type="Pfam" id="PF13245">
    <property type="entry name" value="AAA_19"/>
    <property type="match status" value="1"/>
</dbReference>
<sequence length="1071" mass="124466">MSETEISGVVIKVNKIFNVNSNILLDIQTQNEIIQCQYIPELNKYLSTLKPDDYKKFKKAKYNMNPVNVGDMILGFVDQNNFFVRQPYINISVNEENITHFLVTALKGRINIEDLYNKLNVAAFNSGYGRSVDSVRKDTSLTVSKRIMTYLCDLSNKYAKNKDSEIVYELKNLIGLKAPQVNSLLIWWYDSVYKRSLTLMGIADEMIENSNKDIDEIAQICNDNPYKIASIPINICCGIMVSKCKKIDNEQVKCGEIVRIIYDNLKNKGWTSTPLWMLRKNFNDLFLYKDKLIEEYECVFVHENQDLVYLKYIYDIENYVCNFLNERIIKTSDEYKNFKKTEEEYILKTLTEEQKNAIQSTIYHRISILTGGPGTGKCFEKGTEILMFNGKIKKIENIKEGEIVMGEDSNPKNVLNVTQGRSLMYEIRPSEGKSFTCNGEHILTLKGFQPFCLNKKNKYIIYYTRNGLKKKRTFLIKKEAYNFLNNLKEDIFDISVLDYLKVKNKNFMYLFHNSIKFPEKEVSENVYIKGYKGEIEKNYLINTEKIRLKLLAGLIDRYGIINIKDIEFDEIKLFKNLEFLSATLGYISSRKNNKLYISGNNLNNIPTLLKKLPSSYINLTFTIREKEIDNYYGFELDGNGRFVLATGLVTHNSSVIKEIVNNLDKRNIKYVIASFTGKAVSRVNQILGKKIATTLDRIILSPFKEKFKYLIIDETSMVTIELFYRFIIKFKGNYKIIIIGDVNQLQPISWGCFMKEIMKCRRIPIYRLNTNHRIVKHNLQSFDNKEPDNIAPGDINFDRVILKNLEKMVNPQRNFNVPVEFESGLGFYVLEGGIENIELILNGLFNADVDVSDICIFCPYNDCLDQLNIIVQNIFLKNAKFINKNNKIWKIGDRVMLVENYYDDDVTIYNGDEGYIKKFEENGILVKTLDGEEYLFLFENSEEKNQLNINLLIHSFAISISRAQGSECKIGIVYNPYREKNNFLTNELFYVGFSRPKRVCYVTGNIEAIKKATTVRQKYKYDSLGCKLYKLKNKEKEEYMNNLTVENLVFSGEVTNNLIAAEYDDFDPDDF</sequence>
<evidence type="ECO:0000259" key="3">
    <source>
        <dbReference type="SMART" id="SM00306"/>
    </source>
</evidence>
<protein>
    <recommendedName>
        <fullName evidence="3">Hint domain-containing protein</fullName>
    </recommendedName>
</protein>
<evidence type="ECO:0000313" key="4">
    <source>
        <dbReference type="EMBL" id="QHS77746.1"/>
    </source>
</evidence>
<dbReference type="GO" id="GO:0003678">
    <property type="term" value="F:DNA helicase activity"/>
    <property type="evidence" value="ECO:0007669"/>
    <property type="project" value="UniProtKB-ARBA"/>
</dbReference>